<feature type="compositionally biased region" description="Pro residues" evidence="1">
    <location>
        <begin position="236"/>
        <end position="252"/>
    </location>
</feature>
<sequence length="261" mass="28755">MTGPGRRTLPGPWGAALYPYVTTHVRTAPLRDAFRHRGYLWLVDLDRMPPVPRWLRPLARFRPGEAIRRELADFLAGQGTDLAGGSVLMLTQARVLGHVFNPLTVYWCRDAAGRPLCTVAEVHNTYGGRHRYLLRPGPDGVAGARKEFYVSPFFPVAGRYRMRLPEPGDRLDLTVRLELDGGSPFTATLRGRALPAGAAVLLRAALRHPLPTLAVSAHIRYRGIRLWLRGLPVHPRPAGPRGPSGCPLPSPSDTPHEESTA</sequence>
<dbReference type="eggNOG" id="COG3496">
    <property type="taxonomic scope" value="Bacteria"/>
</dbReference>
<feature type="region of interest" description="Disordered" evidence="1">
    <location>
        <begin position="236"/>
        <end position="261"/>
    </location>
</feature>
<proteinExistence type="predicted"/>
<dbReference type="AlphaFoldDB" id="A0A066ZBR5"/>
<accession>A0A066ZBR5</accession>
<dbReference type="PANTHER" id="PTHR33973">
    <property type="entry name" value="OS07G0153300 PROTEIN"/>
    <property type="match status" value="1"/>
</dbReference>
<name>A0A066ZBR5_9ACTN</name>
<comment type="caution">
    <text evidence="2">The sequence shown here is derived from an EMBL/GenBank/DDBJ whole genome shotgun (WGS) entry which is preliminary data.</text>
</comment>
<dbReference type="Proteomes" id="UP000027178">
    <property type="component" value="Unassembled WGS sequence"/>
</dbReference>
<protein>
    <recommendedName>
        <fullName evidence="4">DUF1365 domain-containing protein</fullName>
    </recommendedName>
</protein>
<dbReference type="PATRIC" id="fig|1348663.4.peg.366"/>
<evidence type="ECO:0000313" key="2">
    <source>
        <dbReference type="EMBL" id="KDN87746.1"/>
    </source>
</evidence>
<gene>
    <name evidence="2" type="ORF">KCH_03930</name>
</gene>
<dbReference type="InterPro" id="IPR010775">
    <property type="entry name" value="DUF1365"/>
</dbReference>
<evidence type="ECO:0000313" key="3">
    <source>
        <dbReference type="Proteomes" id="UP000027178"/>
    </source>
</evidence>
<reference evidence="2 3" key="1">
    <citation type="submission" date="2014-05" db="EMBL/GenBank/DDBJ databases">
        <title>Draft Genome Sequence of Kitasatospora cheerisanensis KCTC 2395.</title>
        <authorList>
            <person name="Nam D.H."/>
        </authorList>
    </citation>
    <scope>NUCLEOTIDE SEQUENCE [LARGE SCALE GENOMIC DNA]</scope>
    <source>
        <strain evidence="2 3">KCTC 2395</strain>
    </source>
</reference>
<organism evidence="2 3">
    <name type="scientific">Kitasatospora cheerisanensis KCTC 2395</name>
    <dbReference type="NCBI Taxonomy" id="1348663"/>
    <lineage>
        <taxon>Bacteria</taxon>
        <taxon>Bacillati</taxon>
        <taxon>Actinomycetota</taxon>
        <taxon>Actinomycetes</taxon>
        <taxon>Kitasatosporales</taxon>
        <taxon>Streptomycetaceae</taxon>
        <taxon>Kitasatospora</taxon>
    </lineage>
</organism>
<dbReference type="Pfam" id="PF07103">
    <property type="entry name" value="DUF1365"/>
    <property type="match status" value="1"/>
</dbReference>
<keyword evidence="3" id="KW-1185">Reference proteome</keyword>
<evidence type="ECO:0008006" key="4">
    <source>
        <dbReference type="Google" id="ProtNLM"/>
    </source>
</evidence>
<dbReference type="EMBL" id="JNBY01000015">
    <property type="protein sequence ID" value="KDN87746.1"/>
    <property type="molecule type" value="Genomic_DNA"/>
</dbReference>
<evidence type="ECO:0000256" key="1">
    <source>
        <dbReference type="SAM" id="MobiDB-lite"/>
    </source>
</evidence>
<dbReference type="OrthoDB" id="9778801at2"/>
<dbReference type="HOGENOM" id="CLU_065913_1_0_11"/>
<dbReference type="PANTHER" id="PTHR33973:SF4">
    <property type="entry name" value="OS07G0153300 PROTEIN"/>
    <property type="match status" value="1"/>
</dbReference>
<dbReference type="RefSeq" id="WP_051652633.1">
    <property type="nucleotide sequence ID" value="NZ_KK853997.1"/>
</dbReference>